<dbReference type="OrthoDB" id="10682223at2759"/>
<feature type="region of interest" description="Disordered" evidence="1">
    <location>
        <begin position="181"/>
        <end position="228"/>
    </location>
</feature>
<feature type="compositionally biased region" description="Low complexity" evidence="1">
    <location>
        <begin position="185"/>
        <end position="200"/>
    </location>
</feature>
<gene>
    <name evidence="2" type="ORF">Ocin01_09504</name>
</gene>
<keyword evidence="3" id="KW-1185">Reference proteome</keyword>
<evidence type="ECO:0000256" key="1">
    <source>
        <dbReference type="SAM" id="MobiDB-lite"/>
    </source>
</evidence>
<dbReference type="AlphaFoldDB" id="A0A1D2MW71"/>
<feature type="compositionally biased region" description="Low complexity" evidence="1">
    <location>
        <begin position="207"/>
        <end position="227"/>
    </location>
</feature>
<feature type="region of interest" description="Disordered" evidence="1">
    <location>
        <begin position="119"/>
        <end position="144"/>
    </location>
</feature>
<dbReference type="EMBL" id="LJIJ01000465">
    <property type="protein sequence ID" value="ODM97181.1"/>
    <property type="molecule type" value="Genomic_DNA"/>
</dbReference>
<protein>
    <submittedName>
        <fullName evidence="2">Uncharacterized protein</fullName>
    </submittedName>
</protein>
<evidence type="ECO:0000313" key="2">
    <source>
        <dbReference type="EMBL" id="ODM97181.1"/>
    </source>
</evidence>
<evidence type="ECO:0000313" key="3">
    <source>
        <dbReference type="Proteomes" id="UP000094527"/>
    </source>
</evidence>
<proteinExistence type="predicted"/>
<accession>A0A1D2MW71</accession>
<sequence length="405" mass="43245">MEVYEIDDSFIPFNNGQNYFVQRFPSFAPTTQYISDFGGGLEFVDELSTTAQCSDGSVLQVIDPNPAVIVNYVYGSDGSLIPVYERLPVENTVTILTSEPEPPPEEPSVPPHVLDHMYAKKPKEPGSESQSRPRKRAKKKEPVVQEYMLPELAPNTTKVNIIRKGLPSTAVTTFRPIISRPKILQPKSGGSGSSPQKTTGVTLQVVSSSPPSSSSLSSTLMSETETPVSSTSIIMASPEHTITSSTDPSSPSSTEVRNASTIAISQQVMTPEERASIYMTTSLANDAPSVPVDTTAATTSTVNCVGSGVNDMTNRICIMLPPTSSPNSGNPGGGENELTIQLSESAIAAITRSKDEAVITFTTDAENMFSDDFAMDVGEGSEGGSDPNTLHLRNSNNITFPFSYA</sequence>
<dbReference type="Proteomes" id="UP000094527">
    <property type="component" value="Unassembled WGS sequence"/>
</dbReference>
<comment type="caution">
    <text evidence="2">The sequence shown here is derived from an EMBL/GenBank/DDBJ whole genome shotgun (WGS) entry which is preliminary data.</text>
</comment>
<organism evidence="2 3">
    <name type="scientific">Orchesella cincta</name>
    <name type="common">Springtail</name>
    <name type="synonym">Podura cincta</name>
    <dbReference type="NCBI Taxonomy" id="48709"/>
    <lineage>
        <taxon>Eukaryota</taxon>
        <taxon>Metazoa</taxon>
        <taxon>Ecdysozoa</taxon>
        <taxon>Arthropoda</taxon>
        <taxon>Hexapoda</taxon>
        <taxon>Collembola</taxon>
        <taxon>Entomobryomorpha</taxon>
        <taxon>Entomobryoidea</taxon>
        <taxon>Orchesellidae</taxon>
        <taxon>Orchesellinae</taxon>
        <taxon>Orchesella</taxon>
    </lineage>
</organism>
<name>A0A1D2MW71_ORCCI</name>
<reference evidence="2 3" key="1">
    <citation type="journal article" date="2016" name="Genome Biol. Evol.">
        <title>Gene Family Evolution Reflects Adaptation to Soil Environmental Stressors in the Genome of the Collembolan Orchesella cincta.</title>
        <authorList>
            <person name="Faddeeva-Vakhrusheva A."/>
            <person name="Derks M.F."/>
            <person name="Anvar S.Y."/>
            <person name="Agamennone V."/>
            <person name="Suring W."/>
            <person name="Smit S."/>
            <person name="van Straalen N.M."/>
            <person name="Roelofs D."/>
        </authorList>
    </citation>
    <scope>NUCLEOTIDE SEQUENCE [LARGE SCALE GENOMIC DNA]</scope>
    <source>
        <tissue evidence="2">Mixed pool</tissue>
    </source>
</reference>